<sequence>MFEYSKRLTYMKSELLDLCTSSVNSQNRFHEFALLLQNYLEQHFHIHHCCFLFYDGEAALKPFYVHSSVQVDYQQMKKIYFNSFLSQQKVVDITDVEQGFPFNHMVFIKESHFDKYGVVFIQSSPEWLTFLQSDFFEDFINCVSKVFYLINEQMEIRQNENQYRKLYNMTDLFHSTMDIDFILENMLITIQENFPNLDVELILSNDQDRQTKLQIKPFDYLSERPTTIQAFVSGEITIEQAFDLNRCLLNAPINGRQAIYGILQVSAPISYVFSNAQKDFIRLLAHTSGNALENAKLYRQSHRLIRDLQLINETSHHLNKLLTLNEMFLFLQKQVMQHFQPMELCFVLKEGNEYKITEATTDFFKTEESTVYIQHVVKHFESSQDSLFIADFSRIVGKEILFKSIMVIPMIVEQRINGFCIVLHHEPYFFSFDSFKLLQSLIHHSSLAIANLVLRNQLQEMVNQDYLTKLYARRYLDRFIERSLENDRSGMFLLIDIDNFKLINDTYGHQVGDDILVQIGNQLNKIIGTSGICARWGGEELAIYIPNISEDEAENIATELLRTIPQATNPTVTISAGLVFWNHEQRPDFHSIFLQADTALYNAKENGKNQVCVFNGSFPSHQ</sequence>
<dbReference type="PANTHER" id="PTHR45138:SF9">
    <property type="entry name" value="DIGUANYLATE CYCLASE DGCM-RELATED"/>
    <property type="match status" value="1"/>
</dbReference>
<dbReference type="FunFam" id="3.30.70.270:FF:000001">
    <property type="entry name" value="Diguanylate cyclase domain protein"/>
    <property type="match status" value="1"/>
</dbReference>
<dbReference type="PROSITE" id="PS50887">
    <property type="entry name" value="GGDEF"/>
    <property type="match status" value="1"/>
</dbReference>
<protein>
    <submittedName>
        <fullName evidence="2">GGDEF domain-containing protein</fullName>
    </submittedName>
</protein>
<dbReference type="SUPFAM" id="SSF55073">
    <property type="entry name" value="Nucleotide cyclase"/>
    <property type="match status" value="1"/>
</dbReference>
<dbReference type="InterPro" id="IPR000160">
    <property type="entry name" value="GGDEF_dom"/>
</dbReference>
<dbReference type="OrthoDB" id="9759607at2"/>
<dbReference type="InterPro" id="IPR050469">
    <property type="entry name" value="Diguanylate_Cyclase"/>
</dbReference>
<dbReference type="GO" id="GO:0043709">
    <property type="term" value="P:cell adhesion involved in single-species biofilm formation"/>
    <property type="evidence" value="ECO:0007669"/>
    <property type="project" value="TreeGrafter"/>
</dbReference>
<keyword evidence="3" id="KW-1185">Reference proteome</keyword>
<proteinExistence type="predicted"/>
<dbReference type="PANTHER" id="PTHR45138">
    <property type="entry name" value="REGULATORY COMPONENTS OF SENSORY TRANSDUCTION SYSTEM"/>
    <property type="match status" value="1"/>
</dbReference>
<comment type="caution">
    <text evidence="2">The sequence shown here is derived from an EMBL/GenBank/DDBJ whole genome shotgun (WGS) entry which is preliminary data.</text>
</comment>
<name>A0A3M8HDD1_9BACI</name>
<dbReference type="GO" id="GO:1902201">
    <property type="term" value="P:negative regulation of bacterial-type flagellum-dependent cell motility"/>
    <property type="evidence" value="ECO:0007669"/>
    <property type="project" value="TreeGrafter"/>
</dbReference>
<evidence type="ECO:0000259" key="1">
    <source>
        <dbReference type="PROSITE" id="PS50887"/>
    </source>
</evidence>
<dbReference type="AlphaFoldDB" id="A0A3M8HDD1"/>
<dbReference type="InterPro" id="IPR029787">
    <property type="entry name" value="Nucleotide_cyclase"/>
</dbReference>
<dbReference type="SUPFAM" id="SSF55781">
    <property type="entry name" value="GAF domain-like"/>
    <property type="match status" value="2"/>
</dbReference>
<evidence type="ECO:0000313" key="3">
    <source>
        <dbReference type="Proteomes" id="UP000279909"/>
    </source>
</evidence>
<feature type="domain" description="GGDEF" evidence="1">
    <location>
        <begin position="488"/>
        <end position="616"/>
    </location>
</feature>
<gene>
    <name evidence="2" type="ORF">EC501_04405</name>
</gene>
<accession>A0A3M8HDD1</accession>
<dbReference type="InterPro" id="IPR043128">
    <property type="entry name" value="Rev_trsase/Diguanyl_cyclase"/>
</dbReference>
<dbReference type="InterPro" id="IPR029016">
    <property type="entry name" value="GAF-like_dom_sf"/>
</dbReference>
<dbReference type="NCBIfam" id="TIGR00254">
    <property type="entry name" value="GGDEF"/>
    <property type="match status" value="1"/>
</dbReference>
<dbReference type="GO" id="GO:0005886">
    <property type="term" value="C:plasma membrane"/>
    <property type="evidence" value="ECO:0007669"/>
    <property type="project" value="TreeGrafter"/>
</dbReference>
<organism evidence="2 3">
    <name type="scientific">Lysinibacillus halotolerans</name>
    <dbReference type="NCBI Taxonomy" id="1368476"/>
    <lineage>
        <taxon>Bacteria</taxon>
        <taxon>Bacillati</taxon>
        <taxon>Bacillota</taxon>
        <taxon>Bacilli</taxon>
        <taxon>Bacillales</taxon>
        <taxon>Bacillaceae</taxon>
        <taxon>Lysinibacillus</taxon>
    </lineage>
</organism>
<dbReference type="CDD" id="cd01949">
    <property type="entry name" value="GGDEF"/>
    <property type="match status" value="1"/>
</dbReference>
<dbReference type="Gene3D" id="3.30.70.270">
    <property type="match status" value="1"/>
</dbReference>
<evidence type="ECO:0000313" key="2">
    <source>
        <dbReference type="EMBL" id="RND00478.1"/>
    </source>
</evidence>
<dbReference type="SMART" id="SM00267">
    <property type="entry name" value="GGDEF"/>
    <property type="match status" value="1"/>
</dbReference>
<dbReference type="EMBL" id="RHLQ01000007">
    <property type="protein sequence ID" value="RND00478.1"/>
    <property type="molecule type" value="Genomic_DNA"/>
</dbReference>
<dbReference type="Proteomes" id="UP000279909">
    <property type="component" value="Unassembled WGS sequence"/>
</dbReference>
<dbReference type="Gene3D" id="3.30.450.40">
    <property type="match status" value="2"/>
</dbReference>
<dbReference type="Pfam" id="PF00990">
    <property type="entry name" value="GGDEF"/>
    <property type="match status" value="1"/>
</dbReference>
<reference evidence="2 3" key="1">
    <citation type="journal article" date="2014" name="Int. J. Syst. Evol. Microbiol.">
        <title>Lysinibacillus halotolerans sp. nov., isolated from saline-alkaline soil.</title>
        <authorList>
            <person name="Kong D."/>
            <person name="Wang Y."/>
            <person name="Zhao B."/>
            <person name="Li Y."/>
            <person name="Song J."/>
            <person name="Zhai Y."/>
            <person name="Zhang C."/>
            <person name="Wang H."/>
            <person name="Chen X."/>
            <person name="Zhao B."/>
            <person name="Ruan Z."/>
        </authorList>
    </citation>
    <scope>NUCLEOTIDE SEQUENCE [LARGE SCALE GENOMIC DNA]</scope>
    <source>
        <strain evidence="2 3">MCCC 1A12703</strain>
    </source>
</reference>
<dbReference type="GO" id="GO:0052621">
    <property type="term" value="F:diguanylate cyclase activity"/>
    <property type="evidence" value="ECO:0007669"/>
    <property type="project" value="TreeGrafter"/>
</dbReference>